<protein>
    <submittedName>
        <fullName evidence="1">Uncharacterized protein</fullName>
    </submittedName>
</protein>
<gene>
    <name evidence="1" type="ORF">KV203_19345</name>
</gene>
<dbReference type="EMBL" id="CP079105">
    <property type="protein sequence ID" value="QXQ13892.1"/>
    <property type="molecule type" value="Genomic_DNA"/>
</dbReference>
<dbReference type="Proteomes" id="UP000887023">
    <property type="component" value="Chromosome"/>
</dbReference>
<organism evidence="1 2">
    <name type="scientific">Skermania pinensis</name>
    <dbReference type="NCBI Taxonomy" id="39122"/>
    <lineage>
        <taxon>Bacteria</taxon>
        <taxon>Bacillati</taxon>
        <taxon>Actinomycetota</taxon>
        <taxon>Actinomycetes</taxon>
        <taxon>Mycobacteriales</taxon>
        <taxon>Gordoniaceae</taxon>
        <taxon>Skermania</taxon>
    </lineage>
</organism>
<evidence type="ECO:0000313" key="2">
    <source>
        <dbReference type="Proteomes" id="UP000887023"/>
    </source>
</evidence>
<evidence type="ECO:0000313" key="1">
    <source>
        <dbReference type="EMBL" id="QXQ13892.1"/>
    </source>
</evidence>
<reference evidence="1" key="1">
    <citation type="submission" date="2021-07" db="EMBL/GenBank/DDBJ databases">
        <title>Candidatus Kaistella beijingensis sp. nov. isolated from a municipal wastewater treatment plant is involved in sludge foaming.</title>
        <authorList>
            <person name="Song Y."/>
            <person name="Liu S.-J."/>
        </authorList>
    </citation>
    <scope>NUCLEOTIDE SEQUENCE</scope>
    <source>
        <strain evidence="1">DSM 43998</strain>
    </source>
</reference>
<name>A0ABX8SA73_9ACTN</name>
<dbReference type="RefSeq" id="WP_066473345.1">
    <property type="nucleotide sequence ID" value="NZ_CBCRUZ010000006.1"/>
</dbReference>
<keyword evidence="2" id="KW-1185">Reference proteome</keyword>
<accession>A0ABX8SA73</accession>
<proteinExistence type="predicted"/>
<sequence length="289" mass="30988">MYRFTNLTAALRDDDSPLRAFLLDRFPHVRPIQQRYRAGAGELLVPGGSADPATVGTAFDYLVRFALDAAYLPVPAIIGFGDDPAAAPVQAIVRTAQNAEPGSVEQARAGWALALCTDVYRRGLRPDSPLTGLLDAGRFTATELLRLASRDALGQLAALTEVADVFLLPELRARAPLALGPTFAASVRCAADADLIADGVLIDIKTRLGPADPRTGARSDRLPRADLYQLIGYALFDSTDRYGIHEIGLYSARYGYFPRWPICDVLAELAGGPVDLAGERRAVARLLGG</sequence>